<keyword evidence="1" id="KW-1133">Transmembrane helix</keyword>
<organism evidence="2 3">
    <name type="scientific">Thalassorhabdus alkalitolerans</name>
    <dbReference type="NCBI Taxonomy" id="2282697"/>
    <lineage>
        <taxon>Bacteria</taxon>
        <taxon>Bacillati</taxon>
        <taxon>Bacillota</taxon>
        <taxon>Bacilli</taxon>
        <taxon>Bacillales</taxon>
        <taxon>Bacillaceae</taxon>
        <taxon>Thalassorhabdus</taxon>
    </lineage>
</organism>
<reference evidence="3" key="1">
    <citation type="journal article" date="2019" name="Int. J. Syst. Evol. Microbiol.">
        <title>The Global Catalogue of Microorganisms (GCM) 10K type strain sequencing project: providing services to taxonomists for standard genome sequencing and annotation.</title>
        <authorList>
            <consortium name="The Broad Institute Genomics Platform"/>
            <consortium name="The Broad Institute Genome Sequencing Center for Infectious Disease"/>
            <person name="Wu L."/>
            <person name="Ma J."/>
        </authorList>
    </citation>
    <scope>NUCLEOTIDE SEQUENCE [LARGE SCALE GENOMIC DNA]</scope>
    <source>
        <strain evidence="3">CECT 7184</strain>
    </source>
</reference>
<evidence type="ECO:0000313" key="3">
    <source>
        <dbReference type="Proteomes" id="UP001596142"/>
    </source>
</evidence>
<feature type="transmembrane region" description="Helical" evidence="1">
    <location>
        <begin position="183"/>
        <end position="200"/>
    </location>
</feature>
<proteinExistence type="predicted"/>
<feature type="transmembrane region" description="Helical" evidence="1">
    <location>
        <begin position="160"/>
        <end position="178"/>
    </location>
</feature>
<evidence type="ECO:0000256" key="1">
    <source>
        <dbReference type="SAM" id="Phobius"/>
    </source>
</evidence>
<dbReference type="Proteomes" id="UP001596142">
    <property type="component" value="Unassembled WGS sequence"/>
</dbReference>
<feature type="transmembrane region" description="Helical" evidence="1">
    <location>
        <begin position="49"/>
        <end position="70"/>
    </location>
</feature>
<dbReference type="RefSeq" id="WP_385938999.1">
    <property type="nucleotide sequence ID" value="NZ_JBHSOZ010000003.1"/>
</dbReference>
<gene>
    <name evidence="2" type="ORF">ACFPU1_04345</name>
</gene>
<comment type="caution">
    <text evidence="2">The sequence shown here is derived from an EMBL/GenBank/DDBJ whole genome shotgun (WGS) entry which is preliminary data.</text>
</comment>
<feature type="transmembrane region" description="Helical" evidence="1">
    <location>
        <begin position="120"/>
        <end position="140"/>
    </location>
</feature>
<evidence type="ECO:0008006" key="4">
    <source>
        <dbReference type="Google" id="ProtNLM"/>
    </source>
</evidence>
<sequence>MMKRHDLITMGPFQFPGWLIALAAAFALSYALLSIILKRKWGNKAKEEITSSVTGVIVAGVILYHMWPLFGNWSMILNPSQLLFTSGGPFAKEAAVLLGAIVLGLMWKKKKWSLHTADDISLSIFLGYSLYSLLLIQPGLSTGGSWGLMYEGNFHHPLHVYEGTLGLVFLWFGVNWVISKQPFIFTLYLAFSVVAIDLLLKPVSP</sequence>
<keyword evidence="3" id="KW-1185">Reference proteome</keyword>
<evidence type="ECO:0000313" key="2">
    <source>
        <dbReference type="EMBL" id="MFC5711998.1"/>
    </source>
</evidence>
<keyword evidence="1" id="KW-0812">Transmembrane</keyword>
<protein>
    <recommendedName>
        <fullName evidence="4">Prolipoprotein diacylglyceryl transferase</fullName>
    </recommendedName>
</protein>
<name>A0ABW0YLE7_9BACI</name>
<feature type="transmembrane region" description="Helical" evidence="1">
    <location>
        <begin position="90"/>
        <end position="108"/>
    </location>
</feature>
<feature type="transmembrane region" description="Helical" evidence="1">
    <location>
        <begin position="15"/>
        <end position="37"/>
    </location>
</feature>
<dbReference type="EMBL" id="JBHSOZ010000003">
    <property type="protein sequence ID" value="MFC5711998.1"/>
    <property type="molecule type" value="Genomic_DNA"/>
</dbReference>
<keyword evidence="1" id="KW-0472">Membrane</keyword>
<accession>A0ABW0YLE7</accession>